<evidence type="ECO:0000313" key="2">
    <source>
        <dbReference type="EMBL" id="SFM74563.1"/>
    </source>
</evidence>
<dbReference type="PANTHER" id="PTHR13812">
    <property type="entry name" value="KETIMINE REDUCTASE MU-CRYSTALLIN"/>
    <property type="match status" value="1"/>
</dbReference>
<dbReference type="PANTHER" id="PTHR13812:SF19">
    <property type="entry name" value="KETIMINE REDUCTASE MU-CRYSTALLIN"/>
    <property type="match status" value="1"/>
</dbReference>
<dbReference type="AlphaFoldDB" id="A0A1I4TD77"/>
<dbReference type="Gene3D" id="3.40.50.720">
    <property type="entry name" value="NAD(P)-binding Rossmann-like Domain"/>
    <property type="match status" value="1"/>
</dbReference>
<sequence length="347" mass="38013">MKDFRERDKMKIIDINDIRKLIKIVGLEAFFKKLIATLETDFSRWDAFQKSPRHATYYPHGVIELMPCADDRYHAFKYVSGHPGNTAQGKLSIVGIGQLSDAVTGYPLLLSEMTLLTAFRTAATGALAAKYLAKGNTQTLAIIGTGAQAEFQVLGFRTIFPLSTIRYFDIDAAAMAKFSRNMTPYGFELIPCQSIQDTIGNAGIIITATAAKKQQVLFDLQAIAPGTHIHAMGGDCPGKTELDLMLLDAAKVVVEFTPQALIEGEVQQCGESGIYAELWELITQSKPGRENDAEMTVFDSVGFALEDYSTLRLIHELALEHCIGSEVPMLPEVHDPKDLFGVLSSSG</sequence>
<dbReference type="Proteomes" id="UP000199561">
    <property type="component" value="Unassembled WGS sequence"/>
</dbReference>
<reference evidence="1" key="2">
    <citation type="submission" date="2021-02" db="EMBL/GenBank/DDBJ databases">
        <authorList>
            <person name="Han P."/>
        </authorList>
    </citation>
    <scope>NUCLEOTIDE SEQUENCE</scope>
    <source>
        <strain evidence="1">Nitrosomonas nitrosa 18-3D</strain>
    </source>
</reference>
<evidence type="ECO:0000313" key="1">
    <source>
        <dbReference type="EMBL" id="CAE6491085.1"/>
    </source>
</evidence>
<dbReference type="GO" id="GO:0008473">
    <property type="term" value="F:ornithine cyclodeaminase activity"/>
    <property type="evidence" value="ECO:0007669"/>
    <property type="project" value="UniProtKB-EC"/>
</dbReference>
<dbReference type="EMBL" id="CAJNAP010000003">
    <property type="protein sequence ID" value="CAE6491085.1"/>
    <property type="molecule type" value="Genomic_DNA"/>
</dbReference>
<reference evidence="2 3" key="1">
    <citation type="submission" date="2016-10" db="EMBL/GenBank/DDBJ databases">
        <authorList>
            <person name="de Groot N.N."/>
        </authorList>
    </citation>
    <scope>NUCLEOTIDE SEQUENCE [LARGE SCALE GENOMIC DNA]</scope>
    <source>
        <strain evidence="2 3">Nm146</strain>
    </source>
</reference>
<dbReference type="Pfam" id="PF02423">
    <property type="entry name" value="OCD_Mu_crystall"/>
    <property type="match status" value="1"/>
</dbReference>
<gene>
    <name evidence="1" type="primary">arcB</name>
    <name evidence="1" type="ORF">NMYAN_110041</name>
    <name evidence="2" type="ORF">SAMN05421880_1314</name>
</gene>
<dbReference type="EC" id="4.3.1.12" evidence="1"/>
<organism evidence="2 3">
    <name type="scientific">Nitrosomonas nitrosa</name>
    <dbReference type="NCBI Taxonomy" id="52442"/>
    <lineage>
        <taxon>Bacteria</taxon>
        <taxon>Pseudomonadati</taxon>
        <taxon>Pseudomonadota</taxon>
        <taxon>Betaproteobacteria</taxon>
        <taxon>Nitrosomonadales</taxon>
        <taxon>Nitrosomonadaceae</taxon>
        <taxon>Nitrosomonas</taxon>
    </lineage>
</organism>
<dbReference type="InterPro" id="IPR023401">
    <property type="entry name" value="ODC_N"/>
</dbReference>
<proteinExistence type="predicted"/>
<dbReference type="Proteomes" id="UP000601736">
    <property type="component" value="Unassembled WGS sequence"/>
</dbReference>
<dbReference type="InterPro" id="IPR003462">
    <property type="entry name" value="ODC_Mu_crystall"/>
</dbReference>
<keyword evidence="3" id="KW-1185">Reference proteome</keyword>
<dbReference type="EMBL" id="FOUF01000031">
    <property type="protein sequence ID" value="SFM74563.1"/>
    <property type="molecule type" value="Genomic_DNA"/>
</dbReference>
<accession>A0A1I4TD77</accession>
<dbReference type="STRING" id="52442.SAMN05421880_1314"/>
<dbReference type="Gene3D" id="3.30.1780.10">
    <property type="entry name" value="ornithine cyclodeaminase, domain 1"/>
    <property type="match status" value="1"/>
</dbReference>
<keyword evidence="1" id="KW-0456">Lyase</keyword>
<dbReference type="RefSeq" id="WP_204799309.1">
    <property type="nucleotide sequence ID" value="NZ_CAJNAP010000003.1"/>
</dbReference>
<name>A0A1I4TD77_9PROT</name>
<evidence type="ECO:0000313" key="3">
    <source>
        <dbReference type="Proteomes" id="UP000199561"/>
    </source>
</evidence>
<dbReference type="NCBIfam" id="NF005762">
    <property type="entry name" value="PRK07589.1"/>
    <property type="match status" value="1"/>
</dbReference>
<dbReference type="SUPFAM" id="SSF51735">
    <property type="entry name" value="NAD(P)-binding Rossmann-fold domains"/>
    <property type="match status" value="1"/>
</dbReference>
<dbReference type="InterPro" id="IPR036291">
    <property type="entry name" value="NAD(P)-bd_dom_sf"/>
</dbReference>
<protein>
    <submittedName>
        <fullName evidence="2">Ornithine cyclodeaminase</fullName>
        <ecNumber evidence="1">4.3.1.12</ecNumber>
    </submittedName>
</protein>